<feature type="transmembrane region" description="Helical" evidence="6">
    <location>
        <begin position="12"/>
        <end position="30"/>
    </location>
</feature>
<dbReference type="PANTHER" id="PTHR47371:SF3">
    <property type="entry name" value="PHOSPHOGLYCEROL TRANSFERASE I"/>
    <property type="match status" value="1"/>
</dbReference>
<evidence type="ECO:0000259" key="7">
    <source>
        <dbReference type="Pfam" id="PF00884"/>
    </source>
</evidence>
<name>A0A0F1AHH8_9ENTR</name>
<dbReference type="InterPro" id="IPR000917">
    <property type="entry name" value="Sulfatase_N"/>
</dbReference>
<evidence type="ECO:0000256" key="2">
    <source>
        <dbReference type="ARBA" id="ARBA00022475"/>
    </source>
</evidence>
<dbReference type="InterPro" id="IPR017850">
    <property type="entry name" value="Alkaline_phosphatase_core_sf"/>
</dbReference>
<dbReference type="OrthoDB" id="5363296at2"/>
<dbReference type="GO" id="GO:0016740">
    <property type="term" value="F:transferase activity"/>
    <property type="evidence" value="ECO:0007669"/>
    <property type="project" value="UniProtKB-KW"/>
</dbReference>
<proteinExistence type="predicted"/>
<dbReference type="Proteomes" id="UP000033352">
    <property type="component" value="Unassembled WGS sequence"/>
</dbReference>
<comment type="subcellular location">
    <subcellularLocation>
        <location evidence="1">Cell membrane</location>
        <topology evidence="1">Multi-pass membrane protein</topology>
    </subcellularLocation>
</comment>
<protein>
    <submittedName>
        <fullName evidence="8">Phosphoethanolamine transferase</fullName>
    </submittedName>
</protein>
<comment type="caution">
    <text evidence="8">The sequence shown here is derived from an EMBL/GenBank/DDBJ whole genome shotgun (WGS) entry which is preliminary data.</text>
</comment>
<evidence type="ECO:0000256" key="5">
    <source>
        <dbReference type="ARBA" id="ARBA00023136"/>
    </source>
</evidence>
<keyword evidence="4 6" id="KW-1133">Transmembrane helix</keyword>
<feature type="transmembrane region" description="Helical" evidence="6">
    <location>
        <begin position="36"/>
        <end position="54"/>
    </location>
</feature>
<dbReference type="Gene3D" id="3.40.720.10">
    <property type="entry name" value="Alkaline Phosphatase, subunit A"/>
    <property type="match status" value="1"/>
</dbReference>
<sequence>MTQFSSAPKSYSYLTLLITAALIILVGNASGDIYPLVTASGAFIFFCGLVYLISAKAMFSVSAGSLLVIVLQFINQLKVHYYKDKLMFPDFYMLADLSNADTLLHYPAAGLALVGLGAFVIFTLIVGWRAVPRRHGFTPQLIAISILVASGWLVSQCVMRYQNDWVGRLPGGTGVVSNLVMSSSQTDYDPPYFSDDREGDFITRAAVLHRETKAASSLYPDIVLLLQESTTDPRLYQVPTPALLPHLSMFEQGNAVKAQTLLRVQTFGGGTWLSEFAVLTGLRSDDFGARKNAVFYSVIDHVNDSLFKQMKANGYYTVVLTPFNKSAYNAGHAYTMMGVDKIIQPQELGYPGSLQDNLWHITTADILHYIKKILDIHTDKPIFVYALTMYEHGPYASDHRDDYQLSSVVKNKDSASKFSHYMEKIKNSDVAMSEFFQFVDQRQKPTMFMYFGDHQPSIDWANGYTTSLTDASHLTQFSLRDNTNMRTVSDLGSVTDIAFLGGILLEQANLKVSPFYQANIDMRHLCKGALNDCGDKPLLNSYRHYIYNRLHAASRN</sequence>
<dbReference type="CDD" id="cd16015">
    <property type="entry name" value="LTA_synthase"/>
    <property type="match status" value="1"/>
</dbReference>
<dbReference type="PANTHER" id="PTHR47371">
    <property type="entry name" value="LIPOTEICHOIC ACID SYNTHASE"/>
    <property type="match status" value="1"/>
</dbReference>
<dbReference type="RefSeq" id="WP_004856877.1">
    <property type="nucleotide sequence ID" value="NZ_JZYX01000054.1"/>
</dbReference>
<gene>
    <name evidence="8" type="ORF">SS37_20990</name>
</gene>
<reference evidence="8 9" key="1">
    <citation type="submission" date="2015-03" db="EMBL/GenBank/DDBJ databases">
        <authorList>
            <person name="McCorrison J."/>
            <person name="Sanka R."/>
            <person name="Adams M."/>
            <person name="Brinkac L."/>
            <person name="Nierman W."/>
            <person name="Sutton G."/>
            <person name="Nelson K."/>
            <person name="Kiedrowski L."/>
            <person name="Guerrero D."/>
            <person name="Bonomo R."/>
        </authorList>
    </citation>
    <scope>NUCLEOTIDE SEQUENCE [LARGE SCALE GENOMIC DNA]</scope>
    <source>
        <strain evidence="8 9">35699</strain>
    </source>
</reference>
<dbReference type="AlphaFoldDB" id="A0A0F1AHH8"/>
<keyword evidence="3 6" id="KW-0812">Transmembrane</keyword>
<dbReference type="EMBL" id="JZYX01000054">
    <property type="protein sequence ID" value="KJN20519.1"/>
    <property type="molecule type" value="Genomic_DNA"/>
</dbReference>
<dbReference type="GO" id="GO:0005886">
    <property type="term" value="C:plasma membrane"/>
    <property type="evidence" value="ECO:0007669"/>
    <property type="project" value="UniProtKB-SubCell"/>
</dbReference>
<dbReference type="PATRIC" id="fig|1619248.3.peg.3878"/>
<dbReference type="Pfam" id="PF00884">
    <property type="entry name" value="Sulfatase"/>
    <property type="match status" value="1"/>
</dbReference>
<keyword evidence="5 6" id="KW-0472">Membrane</keyword>
<dbReference type="InterPro" id="IPR050448">
    <property type="entry name" value="OpgB/LTA_synthase_biosynth"/>
</dbReference>
<evidence type="ECO:0000313" key="8">
    <source>
        <dbReference type="EMBL" id="KJN20519.1"/>
    </source>
</evidence>
<evidence type="ECO:0000256" key="3">
    <source>
        <dbReference type="ARBA" id="ARBA00022692"/>
    </source>
</evidence>
<accession>A0A0F1AHH8</accession>
<evidence type="ECO:0000313" key="9">
    <source>
        <dbReference type="Proteomes" id="UP000033352"/>
    </source>
</evidence>
<dbReference type="SUPFAM" id="SSF53649">
    <property type="entry name" value="Alkaline phosphatase-like"/>
    <property type="match status" value="1"/>
</dbReference>
<keyword evidence="2" id="KW-1003">Cell membrane</keyword>
<feature type="transmembrane region" description="Helical" evidence="6">
    <location>
        <begin position="137"/>
        <end position="154"/>
    </location>
</feature>
<evidence type="ECO:0000256" key="6">
    <source>
        <dbReference type="SAM" id="Phobius"/>
    </source>
</evidence>
<organism evidence="8 9">
    <name type="scientific">Enterobacter sichuanensis</name>
    <dbReference type="NCBI Taxonomy" id="2071710"/>
    <lineage>
        <taxon>Bacteria</taxon>
        <taxon>Pseudomonadati</taxon>
        <taxon>Pseudomonadota</taxon>
        <taxon>Gammaproteobacteria</taxon>
        <taxon>Enterobacterales</taxon>
        <taxon>Enterobacteriaceae</taxon>
        <taxon>Enterobacter</taxon>
        <taxon>Enterobacter cloacae complex</taxon>
    </lineage>
</organism>
<evidence type="ECO:0000256" key="1">
    <source>
        <dbReference type="ARBA" id="ARBA00004651"/>
    </source>
</evidence>
<keyword evidence="8" id="KW-0808">Transferase</keyword>
<feature type="domain" description="Sulfatase N-terminal" evidence="7">
    <location>
        <begin position="220"/>
        <end position="464"/>
    </location>
</feature>
<evidence type="ECO:0000256" key="4">
    <source>
        <dbReference type="ARBA" id="ARBA00022989"/>
    </source>
</evidence>
<feature type="transmembrane region" description="Helical" evidence="6">
    <location>
        <begin position="103"/>
        <end position="125"/>
    </location>
</feature>